<dbReference type="PANTHER" id="PTHR43420">
    <property type="entry name" value="ACETYLTRANSFERASE"/>
    <property type="match status" value="1"/>
</dbReference>
<dbReference type="SUPFAM" id="SSF55729">
    <property type="entry name" value="Acyl-CoA N-acyltransferases (Nat)"/>
    <property type="match status" value="1"/>
</dbReference>
<dbReference type="InterPro" id="IPR050680">
    <property type="entry name" value="YpeA/RimI_acetyltransf"/>
</dbReference>
<protein>
    <submittedName>
        <fullName evidence="4">GNAT family N-acetyltransferase</fullName>
        <ecNumber evidence="4">2.3.1.-</ecNumber>
    </submittedName>
</protein>
<reference evidence="4 5" key="1">
    <citation type="submission" date="2021-03" db="EMBL/GenBank/DDBJ databases">
        <title>Human Oral Microbial Genomes.</title>
        <authorList>
            <person name="Johnston C.D."/>
            <person name="Chen T."/>
            <person name="Dewhirst F.E."/>
        </authorList>
    </citation>
    <scope>NUCLEOTIDE SEQUENCE [LARGE SCALE GENOMIC DNA]</scope>
    <source>
        <strain evidence="4 5">DSMZ 100122</strain>
    </source>
</reference>
<dbReference type="CDD" id="cd04301">
    <property type="entry name" value="NAT_SF"/>
    <property type="match status" value="1"/>
</dbReference>
<gene>
    <name evidence="4" type="ORF">J5A65_00815</name>
</gene>
<name>A0ABX7Y561_9ACTN</name>
<keyword evidence="1 4" id="KW-0808">Transferase</keyword>
<sequence>MIVDTDYQREMLAWKTTVTPTSSPELLERLLDLTWPGIRRARLGEWVLRAGNNHSGRANSVLACGDPGVPFAEAERLAEAWAGRRMQLQVVAGSQEQRLAEAEGYVVTQPNPTVVMVADARISRGPESTAASAPDTGWRRISSRSSDAFLAESAAAPARYLRLGDDAVGRVAIAHGWGVLTGIEVRSEARRRGLGRAITRALMTEATRRGAGFIALQVEERNTVARALYDSEGFETHHRYAYLARGR</sequence>
<dbReference type="GO" id="GO:0016746">
    <property type="term" value="F:acyltransferase activity"/>
    <property type="evidence" value="ECO:0007669"/>
    <property type="project" value="UniProtKB-KW"/>
</dbReference>
<feature type="domain" description="N-acetyltransferase" evidence="3">
    <location>
        <begin position="115"/>
        <end position="247"/>
    </location>
</feature>
<accession>A0ABX7Y561</accession>
<keyword evidence="5" id="KW-1185">Reference proteome</keyword>
<dbReference type="PROSITE" id="PS51186">
    <property type="entry name" value="GNAT"/>
    <property type="match status" value="1"/>
</dbReference>
<dbReference type="InterPro" id="IPR056935">
    <property type="entry name" value="Rv0428c-like_C"/>
</dbReference>
<keyword evidence="2 4" id="KW-0012">Acyltransferase</keyword>
<evidence type="ECO:0000256" key="1">
    <source>
        <dbReference type="ARBA" id="ARBA00022679"/>
    </source>
</evidence>
<organism evidence="4 5">
    <name type="scientific">Arachnia rubra</name>
    <dbReference type="NCBI Taxonomy" id="1547448"/>
    <lineage>
        <taxon>Bacteria</taxon>
        <taxon>Bacillati</taxon>
        <taxon>Actinomycetota</taxon>
        <taxon>Actinomycetes</taxon>
        <taxon>Propionibacteriales</taxon>
        <taxon>Propionibacteriaceae</taxon>
        <taxon>Arachnia</taxon>
    </lineage>
</organism>
<dbReference type="InterPro" id="IPR016181">
    <property type="entry name" value="Acyl_CoA_acyltransferase"/>
</dbReference>
<dbReference type="EMBL" id="CP072384">
    <property type="protein sequence ID" value="QUC08330.1"/>
    <property type="molecule type" value="Genomic_DNA"/>
</dbReference>
<evidence type="ECO:0000313" key="4">
    <source>
        <dbReference type="EMBL" id="QUC08330.1"/>
    </source>
</evidence>
<evidence type="ECO:0000256" key="2">
    <source>
        <dbReference type="ARBA" id="ARBA00023315"/>
    </source>
</evidence>
<proteinExistence type="predicted"/>
<dbReference type="EC" id="2.3.1.-" evidence="4"/>
<dbReference type="Proteomes" id="UP000678513">
    <property type="component" value="Chromosome"/>
</dbReference>
<dbReference type="InterPro" id="IPR000182">
    <property type="entry name" value="GNAT_dom"/>
</dbReference>
<evidence type="ECO:0000313" key="5">
    <source>
        <dbReference type="Proteomes" id="UP000678513"/>
    </source>
</evidence>
<dbReference type="Pfam" id="PF24553">
    <property type="entry name" value="Rv0428c_C"/>
    <property type="match status" value="1"/>
</dbReference>
<dbReference type="RefSeq" id="WP_212324089.1">
    <property type="nucleotide sequence ID" value="NZ_AP024463.1"/>
</dbReference>
<evidence type="ECO:0000259" key="3">
    <source>
        <dbReference type="PROSITE" id="PS51186"/>
    </source>
</evidence>
<dbReference type="Gene3D" id="3.40.630.30">
    <property type="match status" value="1"/>
</dbReference>